<name>A0A8S1Q9S2_PARPR</name>
<organism evidence="1 2">
    <name type="scientific">Paramecium primaurelia</name>
    <dbReference type="NCBI Taxonomy" id="5886"/>
    <lineage>
        <taxon>Eukaryota</taxon>
        <taxon>Sar</taxon>
        <taxon>Alveolata</taxon>
        <taxon>Ciliophora</taxon>
        <taxon>Intramacronucleata</taxon>
        <taxon>Oligohymenophorea</taxon>
        <taxon>Peniculida</taxon>
        <taxon>Parameciidae</taxon>
        <taxon>Paramecium</taxon>
    </lineage>
</organism>
<proteinExistence type="predicted"/>
<dbReference type="PROSITE" id="PS51450">
    <property type="entry name" value="LRR"/>
    <property type="match status" value="2"/>
</dbReference>
<dbReference type="InterPro" id="IPR052394">
    <property type="entry name" value="LRR-containing"/>
</dbReference>
<evidence type="ECO:0000313" key="2">
    <source>
        <dbReference type="Proteomes" id="UP000688137"/>
    </source>
</evidence>
<gene>
    <name evidence="1" type="ORF">PPRIM_AZ9-3.1.T1490048</name>
</gene>
<evidence type="ECO:0000313" key="1">
    <source>
        <dbReference type="EMBL" id="CAD8111807.1"/>
    </source>
</evidence>
<accession>A0A8S1Q9S2</accession>
<protein>
    <recommendedName>
        <fullName evidence="3">Leucine Rich Repeat family protein</fullName>
    </recommendedName>
</protein>
<dbReference type="Proteomes" id="UP000688137">
    <property type="component" value="Unassembled WGS sequence"/>
</dbReference>
<evidence type="ECO:0008006" key="3">
    <source>
        <dbReference type="Google" id="ProtNLM"/>
    </source>
</evidence>
<reference evidence="1" key="1">
    <citation type="submission" date="2021-01" db="EMBL/GenBank/DDBJ databases">
        <authorList>
            <consortium name="Genoscope - CEA"/>
            <person name="William W."/>
        </authorList>
    </citation>
    <scope>NUCLEOTIDE SEQUENCE</scope>
</reference>
<dbReference type="PANTHER" id="PTHR24114:SF2">
    <property type="entry name" value="F-BOX DOMAIN-CONTAINING PROTEIN-RELATED"/>
    <property type="match status" value="1"/>
</dbReference>
<dbReference type="AlphaFoldDB" id="A0A8S1Q9S2"/>
<comment type="caution">
    <text evidence="1">The sequence shown here is derived from an EMBL/GenBank/DDBJ whole genome shotgun (WGS) entry which is preliminary data.</text>
</comment>
<dbReference type="InterPro" id="IPR001611">
    <property type="entry name" value="Leu-rich_rpt"/>
</dbReference>
<sequence>MKDDYSELTTLGTSSPSAYHRLVILQKRGGSELYTDLTNEKNVQQKNKKQLFQKKFQNKQEKNDSFEIQDQLLNMEVNDWQGFLEKEHHAIQQINNEDITKTEIKTHLTLKMKTNPTMVSPTNDRTNYFYKMKLGNKQLSVISTQDFLKTVRYSQKLEDYSNLYKQQPHNLYLSLNFSQPERVPKTFGLIQNTRSLVTANASRSIRNSEDGNAFSNAMLTQQSRQIQVMQLNHNQFTPKQLRDILLTFPITLKDLELQNCKLNYMHMEILMSFVGKNQIYKLNLECNNIRDLGSQIIMKHLLNNNTLQSLNLNNNQITDCVSISLSNLLKQTQRLIELYLGYNYLNASAGTTIWKAMYKNTSIKILDLSHNNIASLECAQSINKAISRPYNELLHVDLSFNKFTYPQAQIIAEALQKNETIYGFHFEGNQTELCVNPNGFLINNIVFHSQLKEKLTQLYKQPQYFKLLEESKIEQTQIKREESLVMPFSRSRKIRSTKLNVQKVNEINKLDTCWICEGWQEIKFEWTAHKSGSLYNEPIFIHFDFEDYRPLLMTFLNNEFFFIKMCPPNKEIHYFFTNPILGVQQTAMDQNIKNIQIQSIPFLYNDEILVDGNVMDQVNILRTTNKQQLFDKYMPMVQCKPREPMAKFDFSPYLNIKKHRWSVENSIFKHFQPDTPQLIDECFEFDFQNSKVTRLVKDTELLEIKENLKILYRQLFHIYKYHASGSLTSPIPCIMIQDYIDFLVQTSLMDGYKTNDIDISFTSTTAAKDVQFPQAFDKGLVRCQLLEIMIRMCNDKYIRQGICTTMTEAINLVIKQAQDYFAKFDQNQMWRKSRLWNQKCDIILNDRLAMLKSLFKYICKLSKKDKQLCKYDYISVQDFKDWIVQSKLICDDLSERECYLIYLQSMITQKDELYSSKHYQMNFHEFIESIARLAEKLSIIRGDKPMDIDDRRAKDLTPKLDGFLLYVYLVIGNEMKQLLPPNDPDIRGVDKCMINDFKSLKQKLEDSFTDGDEPPYDPRVELPHLSSQITNLLGNTIGGKKQTLRQQLKQVKREEQKFSLINFVQYFKSIQQVHVDHDD</sequence>
<keyword evidence="2" id="KW-1185">Reference proteome</keyword>
<dbReference type="EMBL" id="CAJJDM010000153">
    <property type="protein sequence ID" value="CAD8111807.1"/>
    <property type="molecule type" value="Genomic_DNA"/>
</dbReference>
<dbReference type="PANTHER" id="PTHR24114">
    <property type="entry name" value="LEUCINE RICH REPEAT FAMILY PROTEIN"/>
    <property type="match status" value="1"/>
</dbReference>
<dbReference type="SMART" id="SM00368">
    <property type="entry name" value="LRR_RI"/>
    <property type="match status" value="3"/>
</dbReference>
<dbReference type="Pfam" id="PF13516">
    <property type="entry name" value="LRR_6"/>
    <property type="match status" value="2"/>
</dbReference>